<dbReference type="Proteomes" id="UP000706525">
    <property type="component" value="Unassembled WGS sequence"/>
</dbReference>
<evidence type="ECO:0000313" key="3">
    <source>
        <dbReference type="EMBL" id="CAG9164334.1"/>
    </source>
</evidence>
<dbReference type="RefSeq" id="WP_223981825.1">
    <property type="nucleotide sequence ID" value="NZ_CAJZAG010000001.1"/>
</dbReference>
<evidence type="ECO:0000256" key="1">
    <source>
        <dbReference type="ARBA" id="ARBA00012344"/>
    </source>
</evidence>
<evidence type="ECO:0000256" key="2">
    <source>
        <dbReference type="ARBA" id="ARBA00023239"/>
    </source>
</evidence>
<dbReference type="SUPFAM" id="SSF110857">
    <property type="entry name" value="Gamma-glutamyl cyclotransferase-like"/>
    <property type="match status" value="1"/>
</dbReference>
<sequence length="224" mass="24894">MLTRESLQSGRYFDTLELPPEYRWPQSRIDASLAETLAARPDNGDDLWIFAYGSLMWNPLLEFDRRELATLHGWRRRFSIRSVAGRGSIAIPGRMLALEPGGTTQGVALQLPRLSREQELRVVWTREMISGAYLPTWAPVTLADDTDAYAIVFVANAAQPLFERDASVGTSAPIIARASGSFGTNAEYVFQLEASLLEHQLHDAYIASLAAELRRLIASEGRDG</sequence>
<comment type="caution">
    <text evidence="3">The sequence shown here is derived from an EMBL/GenBank/DDBJ whole genome shotgun (WGS) entry which is preliminary data.</text>
</comment>
<dbReference type="CDD" id="cd06661">
    <property type="entry name" value="GGCT_like"/>
    <property type="match status" value="1"/>
</dbReference>
<dbReference type="InterPro" id="IPR013024">
    <property type="entry name" value="GGCT-like"/>
</dbReference>
<dbReference type="InterPro" id="IPR006840">
    <property type="entry name" value="ChaC"/>
</dbReference>
<name>A0ABM8WAR4_9BURK</name>
<dbReference type="InterPro" id="IPR036568">
    <property type="entry name" value="GGCT-like_sf"/>
</dbReference>
<dbReference type="EC" id="4.3.2.7" evidence="1"/>
<keyword evidence="2 3" id="KW-0456">Lyase</keyword>
<protein>
    <recommendedName>
        <fullName evidence="1">glutathione-specific gamma-glutamylcyclotransferase</fullName>
        <ecNumber evidence="1">4.3.2.7</ecNumber>
    </recommendedName>
</protein>
<accession>A0ABM8WAR4</accession>
<dbReference type="GO" id="GO:0061928">
    <property type="term" value="F:glutathione specific gamma-glutamylcyclotransferase activity"/>
    <property type="evidence" value="ECO:0007669"/>
    <property type="project" value="UniProtKB-EC"/>
</dbReference>
<proteinExistence type="predicted"/>
<keyword evidence="4" id="KW-1185">Reference proteome</keyword>
<dbReference type="EMBL" id="CAJZAG010000001">
    <property type="protein sequence ID" value="CAG9164334.1"/>
    <property type="molecule type" value="Genomic_DNA"/>
</dbReference>
<evidence type="ECO:0000313" key="4">
    <source>
        <dbReference type="Proteomes" id="UP000706525"/>
    </source>
</evidence>
<dbReference type="Pfam" id="PF04752">
    <property type="entry name" value="ChaC"/>
    <property type="match status" value="1"/>
</dbReference>
<organism evidence="3 4">
    <name type="scientific">Cupriavidus pampae</name>
    <dbReference type="NCBI Taxonomy" id="659251"/>
    <lineage>
        <taxon>Bacteria</taxon>
        <taxon>Pseudomonadati</taxon>
        <taxon>Pseudomonadota</taxon>
        <taxon>Betaproteobacteria</taxon>
        <taxon>Burkholderiales</taxon>
        <taxon>Burkholderiaceae</taxon>
        <taxon>Cupriavidus</taxon>
    </lineage>
</organism>
<dbReference type="Gene3D" id="3.10.490.10">
    <property type="entry name" value="Gamma-glutamyl cyclotransferase-like"/>
    <property type="match status" value="1"/>
</dbReference>
<dbReference type="PANTHER" id="PTHR12192">
    <property type="entry name" value="CATION TRANSPORT PROTEIN CHAC-RELATED"/>
    <property type="match status" value="1"/>
</dbReference>
<dbReference type="PANTHER" id="PTHR12192:SF2">
    <property type="entry name" value="GLUTATHIONE-SPECIFIC GAMMA-GLUTAMYLCYCLOTRANSFERASE 2"/>
    <property type="match status" value="1"/>
</dbReference>
<gene>
    <name evidence="3" type="primary">chaC</name>
    <name evidence="3" type="ORF">LMG32289_00677</name>
</gene>
<reference evidence="3 4" key="1">
    <citation type="submission" date="2021-08" db="EMBL/GenBank/DDBJ databases">
        <authorList>
            <person name="Peeters C."/>
        </authorList>
    </citation>
    <scope>NUCLEOTIDE SEQUENCE [LARGE SCALE GENOMIC DNA]</scope>
    <source>
        <strain evidence="3 4">LMG 32289</strain>
    </source>
</reference>